<dbReference type="InterPro" id="IPR050469">
    <property type="entry name" value="Diguanylate_Cyclase"/>
</dbReference>
<dbReference type="NCBIfam" id="TIGR00254">
    <property type="entry name" value="GGDEF"/>
    <property type="match status" value="1"/>
</dbReference>
<dbReference type="GO" id="GO:0052621">
    <property type="term" value="F:diguanylate cyclase activity"/>
    <property type="evidence" value="ECO:0007669"/>
    <property type="project" value="UniProtKB-EC"/>
</dbReference>
<comment type="catalytic activity">
    <reaction evidence="2">
        <text>2 GTP = 3',3'-c-di-GMP + 2 diphosphate</text>
        <dbReference type="Rhea" id="RHEA:24898"/>
        <dbReference type="ChEBI" id="CHEBI:33019"/>
        <dbReference type="ChEBI" id="CHEBI:37565"/>
        <dbReference type="ChEBI" id="CHEBI:58805"/>
        <dbReference type="EC" id="2.7.7.65"/>
    </reaction>
</comment>
<feature type="transmembrane region" description="Helical" evidence="4">
    <location>
        <begin position="118"/>
        <end position="139"/>
    </location>
</feature>
<name>A0A1N6JAU7_9BURK</name>
<dbReference type="InterPro" id="IPR029787">
    <property type="entry name" value="Nucleotide_cyclase"/>
</dbReference>
<keyword evidence="4" id="KW-0812">Transmembrane</keyword>
<evidence type="ECO:0000256" key="1">
    <source>
        <dbReference type="ARBA" id="ARBA00012528"/>
    </source>
</evidence>
<protein>
    <recommendedName>
        <fullName evidence="1">diguanylate cyclase</fullName>
        <ecNumber evidence="1">2.7.7.65</ecNumber>
    </recommendedName>
</protein>
<evidence type="ECO:0000256" key="4">
    <source>
        <dbReference type="SAM" id="Phobius"/>
    </source>
</evidence>
<proteinExistence type="predicted"/>
<dbReference type="PROSITE" id="PS50887">
    <property type="entry name" value="GGDEF"/>
    <property type="match status" value="1"/>
</dbReference>
<gene>
    <name evidence="6" type="ORF">SAMN05444168_4123</name>
</gene>
<evidence type="ECO:0000313" key="6">
    <source>
        <dbReference type="EMBL" id="SIO41385.1"/>
    </source>
</evidence>
<feature type="transmembrane region" description="Helical" evidence="4">
    <location>
        <begin position="92"/>
        <end position="112"/>
    </location>
</feature>
<dbReference type="EC" id="2.7.7.65" evidence="1"/>
<dbReference type="Gene3D" id="3.30.70.270">
    <property type="match status" value="1"/>
</dbReference>
<dbReference type="OrthoDB" id="9813903at2"/>
<dbReference type="InterPro" id="IPR000160">
    <property type="entry name" value="GGDEF_dom"/>
</dbReference>
<dbReference type="Proteomes" id="UP000184693">
    <property type="component" value="Unassembled WGS sequence"/>
</dbReference>
<organism evidence="6 7">
    <name type="scientific">Paraburkholderia phenazinium</name>
    <dbReference type="NCBI Taxonomy" id="60549"/>
    <lineage>
        <taxon>Bacteria</taxon>
        <taxon>Pseudomonadati</taxon>
        <taxon>Pseudomonadota</taxon>
        <taxon>Betaproteobacteria</taxon>
        <taxon>Burkholderiales</taxon>
        <taxon>Burkholderiaceae</taxon>
        <taxon>Paraburkholderia</taxon>
    </lineage>
</organism>
<keyword evidence="4" id="KW-1133">Transmembrane helix</keyword>
<feature type="transmembrane region" description="Helical" evidence="4">
    <location>
        <begin position="6"/>
        <end position="25"/>
    </location>
</feature>
<dbReference type="PANTHER" id="PTHR45138:SF9">
    <property type="entry name" value="DIGUANYLATE CYCLASE DGCM-RELATED"/>
    <property type="match status" value="1"/>
</dbReference>
<feature type="transmembrane region" description="Helical" evidence="4">
    <location>
        <begin position="182"/>
        <end position="206"/>
    </location>
</feature>
<dbReference type="Pfam" id="PF00990">
    <property type="entry name" value="GGDEF"/>
    <property type="match status" value="1"/>
</dbReference>
<feature type="transmembrane region" description="Helical" evidence="4">
    <location>
        <begin position="62"/>
        <end position="80"/>
    </location>
</feature>
<dbReference type="EMBL" id="FSRM01000002">
    <property type="protein sequence ID" value="SIO41385.1"/>
    <property type="molecule type" value="Genomic_DNA"/>
</dbReference>
<dbReference type="SMART" id="SM00267">
    <property type="entry name" value="GGDEF"/>
    <property type="match status" value="1"/>
</dbReference>
<dbReference type="GO" id="GO:1902201">
    <property type="term" value="P:negative regulation of bacterial-type flagellum-dependent cell motility"/>
    <property type="evidence" value="ECO:0007669"/>
    <property type="project" value="TreeGrafter"/>
</dbReference>
<dbReference type="PANTHER" id="PTHR45138">
    <property type="entry name" value="REGULATORY COMPONENTS OF SENSORY TRANSDUCTION SYSTEM"/>
    <property type="match status" value="1"/>
</dbReference>
<dbReference type="CDD" id="cd01949">
    <property type="entry name" value="GGDEF"/>
    <property type="match status" value="1"/>
</dbReference>
<evidence type="ECO:0000313" key="7">
    <source>
        <dbReference type="Proteomes" id="UP000184693"/>
    </source>
</evidence>
<keyword evidence="4" id="KW-0472">Membrane</keyword>
<feature type="transmembrane region" description="Helical" evidence="4">
    <location>
        <begin position="37"/>
        <end position="56"/>
    </location>
</feature>
<reference evidence="6 7" key="1">
    <citation type="submission" date="2016-11" db="EMBL/GenBank/DDBJ databases">
        <authorList>
            <person name="Jaros S."/>
            <person name="Januszkiewicz K."/>
            <person name="Wedrychowicz H."/>
        </authorList>
    </citation>
    <scope>NUCLEOTIDE SEQUENCE [LARGE SCALE GENOMIC DNA]</scope>
    <source>
        <strain evidence="6 7">GAS86</strain>
    </source>
</reference>
<feature type="region of interest" description="Disordered" evidence="3">
    <location>
        <begin position="383"/>
        <end position="405"/>
    </location>
</feature>
<accession>A0A1N6JAU7</accession>
<evidence type="ECO:0000256" key="3">
    <source>
        <dbReference type="SAM" id="MobiDB-lite"/>
    </source>
</evidence>
<dbReference type="GO" id="GO:0005886">
    <property type="term" value="C:plasma membrane"/>
    <property type="evidence" value="ECO:0007669"/>
    <property type="project" value="TreeGrafter"/>
</dbReference>
<evidence type="ECO:0000259" key="5">
    <source>
        <dbReference type="PROSITE" id="PS50887"/>
    </source>
</evidence>
<evidence type="ECO:0000256" key="2">
    <source>
        <dbReference type="ARBA" id="ARBA00034247"/>
    </source>
</evidence>
<sequence length="405" mass="44203">MHVDLLTLYLLAIGTLLASSGMTLWEHRTHPRRSKELRLLAAGYATLAVGCAAVIIRQALPGISGSALSNLVILSGYLLILHGVASLSGRHYRAVSIAILVLQALAWAIAGARWPNAVWSYVCAFPIAIVSVMTSRELLRNDEMKSLQSRHIAAMVTTIHAVLYAARAFVLPWLAAVYGQNIVAIAGEITIYEGVLYSVVLPMTLLRLIREETHGRLLQESQTDYLTRLGNRRWFFEEGGRVIREGDTWRPVSLLAFDLDRFKAINDQYGHKTGDEVLKSFADIARSVMGPEAILARIGGEEFAALLFRHDTLRAKEVGETVARLFAETAPLRVSGLGIRATVSIGLAQFEDEASTLVDLLAAADQALYRAKSLGGNRLELAQSGAHPMVEPAGGRQKTGARERS</sequence>
<dbReference type="AlphaFoldDB" id="A0A1N6JAU7"/>
<dbReference type="RefSeq" id="WP_074266259.1">
    <property type="nucleotide sequence ID" value="NZ_FSRM01000002.1"/>
</dbReference>
<feature type="transmembrane region" description="Helical" evidence="4">
    <location>
        <begin position="151"/>
        <end position="176"/>
    </location>
</feature>
<dbReference type="SUPFAM" id="SSF55073">
    <property type="entry name" value="Nucleotide cyclase"/>
    <property type="match status" value="1"/>
</dbReference>
<dbReference type="GO" id="GO:0043709">
    <property type="term" value="P:cell adhesion involved in single-species biofilm formation"/>
    <property type="evidence" value="ECO:0007669"/>
    <property type="project" value="TreeGrafter"/>
</dbReference>
<dbReference type="InterPro" id="IPR043128">
    <property type="entry name" value="Rev_trsase/Diguanyl_cyclase"/>
</dbReference>
<feature type="domain" description="GGDEF" evidence="5">
    <location>
        <begin position="250"/>
        <end position="384"/>
    </location>
</feature>